<name>X1K7X1_9ZZZZ</name>
<feature type="non-terminal residue" evidence="1">
    <location>
        <position position="134"/>
    </location>
</feature>
<gene>
    <name evidence="1" type="ORF">S03H2_67816</name>
</gene>
<dbReference type="EMBL" id="BARU01044477">
    <property type="protein sequence ID" value="GAH78183.1"/>
    <property type="molecule type" value="Genomic_DNA"/>
</dbReference>
<organism evidence="1">
    <name type="scientific">marine sediment metagenome</name>
    <dbReference type="NCBI Taxonomy" id="412755"/>
    <lineage>
        <taxon>unclassified sequences</taxon>
        <taxon>metagenomes</taxon>
        <taxon>ecological metagenomes</taxon>
    </lineage>
</organism>
<sequence>MRSKKLKWKRVDDSYDLELVNPEITSTRVLKKLLVVVEDIESWGRHFNQEASSEFNRWLQNLDTPLKEQAYARLSNWFLCDMKFIRETDLGIASGYFWDALFCTRPEKRLTKPERDHKILPEKFALWWPKQLRC</sequence>
<evidence type="ECO:0000313" key="1">
    <source>
        <dbReference type="EMBL" id="GAH78183.1"/>
    </source>
</evidence>
<accession>X1K7X1</accession>
<reference evidence="1" key="1">
    <citation type="journal article" date="2014" name="Front. Microbiol.">
        <title>High frequency of phylogenetically diverse reductive dehalogenase-homologous genes in deep subseafloor sedimentary metagenomes.</title>
        <authorList>
            <person name="Kawai M."/>
            <person name="Futagami T."/>
            <person name="Toyoda A."/>
            <person name="Takaki Y."/>
            <person name="Nishi S."/>
            <person name="Hori S."/>
            <person name="Arai W."/>
            <person name="Tsubouchi T."/>
            <person name="Morono Y."/>
            <person name="Uchiyama I."/>
            <person name="Ito T."/>
            <person name="Fujiyama A."/>
            <person name="Inagaki F."/>
            <person name="Takami H."/>
        </authorList>
    </citation>
    <scope>NUCLEOTIDE SEQUENCE</scope>
    <source>
        <strain evidence="1">Expedition CK06-06</strain>
    </source>
</reference>
<comment type="caution">
    <text evidence="1">The sequence shown here is derived from an EMBL/GenBank/DDBJ whole genome shotgun (WGS) entry which is preliminary data.</text>
</comment>
<proteinExistence type="predicted"/>
<dbReference type="AlphaFoldDB" id="X1K7X1"/>
<protein>
    <submittedName>
        <fullName evidence="1">Uncharacterized protein</fullName>
    </submittedName>
</protein>